<accession>A0ABV0H9P9</accession>
<feature type="non-terminal residue" evidence="2">
    <location>
        <position position="1"/>
    </location>
</feature>
<sequence length="122" mass="13155">LWIGSLSRLTLSISTRPSLLTATEPAIEVRIDGQVKFGPILTAGGFGLGSFLVGHAEIPKRDDEEILSENGQEDFPKDYRNPNGSVAVSREGRVESGKVGRTGSVAVRDEVGWEVHQPTRIA</sequence>
<proteinExistence type="predicted"/>
<protein>
    <submittedName>
        <fullName evidence="2">Uncharacterized protein</fullName>
    </submittedName>
</protein>
<reference evidence="2 3" key="1">
    <citation type="submission" date="2024-05" db="EMBL/GenBank/DDBJ databases">
        <authorList>
            <person name="De Oliveira J.P."/>
            <person name="Noriler S.A."/>
            <person name="De Oliveira A.G."/>
            <person name="Sipoli D.S."/>
        </authorList>
    </citation>
    <scope>NUCLEOTIDE SEQUENCE [LARGE SCALE GENOMIC DNA]</scope>
    <source>
        <strain evidence="2 3">LABIM186</strain>
    </source>
</reference>
<name>A0ABV0H9P9_9NEIS</name>
<keyword evidence="3" id="KW-1185">Reference proteome</keyword>
<evidence type="ECO:0000313" key="3">
    <source>
        <dbReference type="Proteomes" id="UP001438292"/>
    </source>
</evidence>
<dbReference type="Proteomes" id="UP001438292">
    <property type="component" value="Unassembled WGS sequence"/>
</dbReference>
<comment type="caution">
    <text evidence="2">The sequence shown here is derived from an EMBL/GenBank/DDBJ whole genome shotgun (WGS) entry which is preliminary data.</text>
</comment>
<organism evidence="2 3">
    <name type="scientific">Chromobacterium piscinae</name>
    <dbReference type="NCBI Taxonomy" id="686831"/>
    <lineage>
        <taxon>Bacteria</taxon>
        <taxon>Pseudomonadati</taxon>
        <taxon>Pseudomonadota</taxon>
        <taxon>Betaproteobacteria</taxon>
        <taxon>Neisseriales</taxon>
        <taxon>Chromobacteriaceae</taxon>
        <taxon>Chromobacterium</taxon>
    </lineage>
</organism>
<gene>
    <name evidence="2" type="ORF">ABH309_19050</name>
</gene>
<dbReference type="EMBL" id="JBDQQU010000028">
    <property type="protein sequence ID" value="MEO3956542.1"/>
    <property type="molecule type" value="Genomic_DNA"/>
</dbReference>
<dbReference type="RefSeq" id="WP_347787861.1">
    <property type="nucleotide sequence ID" value="NZ_JBDQQU010000028.1"/>
</dbReference>
<feature type="region of interest" description="Disordered" evidence="1">
    <location>
        <begin position="62"/>
        <end position="101"/>
    </location>
</feature>
<evidence type="ECO:0000256" key="1">
    <source>
        <dbReference type="SAM" id="MobiDB-lite"/>
    </source>
</evidence>
<evidence type="ECO:0000313" key="2">
    <source>
        <dbReference type="EMBL" id="MEO3956542.1"/>
    </source>
</evidence>